<evidence type="ECO:0000313" key="3">
    <source>
        <dbReference type="Proteomes" id="UP000076152"/>
    </source>
</evidence>
<proteinExistence type="predicted"/>
<feature type="transmembrane region" description="Helical" evidence="1">
    <location>
        <begin position="347"/>
        <end position="370"/>
    </location>
</feature>
<feature type="transmembrane region" description="Helical" evidence="1">
    <location>
        <begin position="126"/>
        <end position="143"/>
    </location>
</feature>
<dbReference type="Pfam" id="PF14897">
    <property type="entry name" value="EpsG"/>
    <property type="match status" value="1"/>
</dbReference>
<feature type="transmembrane region" description="Helical" evidence="1">
    <location>
        <begin position="172"/>
        <end position="189"/>
    </location>
</feature>
<feature type="transmembrane region" description="Helical" evidence="1">
    <location>
        <begin position="296"/>
        <end position="316"/>
    </location>
</feature>
<protein>
    <recommendedName>
        <fullName evidence="4">EpsG family protein</fullName>
    </recommendedName>
</protein>
<dbReference type="RefSeq" id="WP_063097869.1">
    <property type="nucleotide sequence ID" value="NZ_CP015145.1"/>
</dbReference>
<evidence type="ECO:0008006" key="4">
    <source>
        <dbReference type="Google" id="ProtNLM"/>
    </source>
</evidence>
<keyword evidence="1" id="KW-1133">Transmembrane helix</keyword>
<gene>
    <name evidence="2" type="ORF">IEC338SC_0526</name>
</gene>
<evidence type="ECO:0000256" key="1">
    <source>
        <dbReference type="SAM" id="Phobius"/>
    </source>
</evidence>
<name>A0AB33BDW2_ACIPI</name>
<feature type="transmembrane region" description="Helical" evidence="1">
    <location>
        <begin position="266"/>
        <end position="289"/>
    </location>
</feature>
<feature type="transmembrane region" description="Helical" evidence="1">
    <location>
        <begin position="39"/>
        <end position="59"/>
    </location>
</feature>
<organism evidence="2 3">
    <name type="scientific">Acinetobacter pittii</name>
    <name type="common">Acinetobacter genomosp. 3</name>
    <dbReference type="NCBI Taxonomy" id="48296"/>
    <lineage>
        <taxon>Bacteria</taxon>
        <taxon>Pseudomonadati</taxon>
        <taxon>Pseudomonadota</taxon>
        <taxon>Gammaproteobacteria</taxon>
        <taxon>Moraxellales</taxon>
        <taxon>Moraxellaceae</taxon>
        <taxon>Acinetobacter</taxon>
        <taxon>Acinetobacter calcoaceticus/baumannii complex</taxon>
    </lineage>
</organism>
<reference evidence="2 3" key="1">
    <citation type="submission" date="2016-04" db="EMBL/GenBank/DDBJ databases">
        <title>Complete genome sequencing of OXA-72 bearing Acinetobacter pittii strain IEC338SC.</title>
        <authorList>
            <person name="Brasiliense D.M."/>
            <person name="Lima K.V."/>
            <person name="Souza C.O."/>
            <person name="Dutra L.G."/>
            <person name="Mamizuka E.M."/>
            <person name="Perez-Chaparro P.J."/>
            <person name="McCulloch J.A."/>
        </authorList>
    </citation>
    <scope>NUCLEOTIDE SEQUENCE [LARGE SCALE GENOMIC DNA]</scope>
    <source>
        <strain evidence="2 3">IEC338SC</strain>
    </source>
</reference>
<evidence type="ECO:0000313" key="2">
    <source>
        <dbReference type="EMBL" id="AMX17705.1"/>
    </source>
</evidence>
<feature type="transmembrane region" description="Helical" evidence="1">
    <location>
        <begin position="6"/>
        <end position="27"/>
    </location>
</feature>
<accession>A0AB33BDW2</accession>
<keyword evidence="1" id="KW-0472">Membrane</keyword>
<keyword evidence="1" id="KW-0812">Transmembrane</keyword>
<dbReference type="InterPro" id="IPR049458">
    <property type="entry name" value="EpsG-like"/>
</dbReference>
<feature type="transmembrane region" description="Helical" evidence="1">
    <location>
        <begin position="227"/>
        <end position="246"/>
    </location>
</feature>
<dbReference type="AlphaFoldDB" id="A0AB33BDW2"/>
<dbReference type="Proteomes" id="UP000076152">
    <property type="component" value="Chromosome"/>
</dbReference>
<sequence length="386" mass="45096">MIILFTILGLLFLLVSPKLFLFIYIIIRYASNVKSIKVLSIFDFLVFFYFSLTMAIMVANRPYYIGKEIGFGEDMLHYYNAFDWVSNTSFIDFFKDFSMVTTLTGSSEPLFWLVVKVITIFFQDGYYIHVLITLIGCFLIYLAGQYWHKCGLLFLFLYSNTITFFAFQGSAIRSGLALGFAIFGYVLFFRKKNKFAHLLSPLVHYSMIPVPVIPYLADFNFKDIKKLLKLLVTIVLFTFLFIFFSMRSIDSGLGAKVTARLSENELDFSSIIQFFVESLVFISLILTVFKNKVEKFLKVSLILFFLMSVVLLLLSPTAFSRFYRYEYIFFILIYSSIFFRSSNEFRVLLISISLLWFVFIGFDRFVGVFAENILDFIGYNLIYRFN</sequence>
<feature type="transmembrane region" description="Helical" evidence="1">
    <location>
        <begin position="322"/>
        <end position="340"/>
    </location>
</feature>
<dbReference type="EMBL" id="CP015145">
    <property type="protein sequence ID" value="AMX17705.1"/>
    <property type="molecule type" value="Genomic_DNA"/>
</dbReference>